<gene>
    <name evidence="1" type="ORF">I532_18382</name>
</gene>
<dbReference type="Proteomes" id="UP000012081">
    <property type="component" value="Unassembled WGS sequence"/>
</dbReference>
<name>M8E6Y3_9BACL</name>
<dbReference type="EMBL" id="APBN01000009">
    <property type="protein sequence ID" value="EMT51215.1"/>
    <property type="molecule type" value="Genomic_DNA"/>
</dbReference>
<dbReference type="STRING" id="1300222.I532_18382"/>
<protein>
    <submittedName>
        <fullName evidence="1">Uncharacterized protein</fullName>
    </submittedName>
</protein>
<dbReference type="AlphaFoldDB" id="M8E6Y3"/>
<dbReference type="PATRIC" id="fig|1300222.3.peg.3856"/>
<evidence type="ECO:0000313" key="2">
    <source>
        <dbReference type="Proteomes" id="UP000012081"/>
    </source>
</evidence>
<accession>M8E6Y3</accession>
<proteinExistence type="predicted"/>
<reference evidence="1 2" key="1">
    <citation type="submission" date="2013-03" db="EMBL/GenBank/DDBJ databases">
        <title>Assembly of a new bacterial strain Brevibacillus borstelensis AK1.</title>
        <authorList>
            <person name="Rajan I."/>
            <person name="PoliReddy D."/>
            <person name="Sugumar T."/>
            <person name="Rathinam K."/>
            <person name="Alqarawi S."/>
            <person name="Khalil A.B."/>
            <person name="Sivakumar N."/>
        </authorList>
    </citation>
    <scope>NUCLEOTIDE SEQUENCE [LARGE SCALE GENOMIC DNA]</scope>
    <source>
        <strain evidence="1 2">AK1</strain>
    </source>
</reference>
<dbReference type="OrthoDB" id="27389at2"/>
<organism evidence="1 2">
    <name type="scientific">Brevibacillus borstelensis AK1</name>
    <dbReference type="NCBI Taxonomy" id="1300222"/>
    <lineage>
        <taxon>Bacteria</taxon>
        <taxon>Bacillati</taxon>
        <taxon>Bacillota</taxon>
        <taxon>Bacilli</taxon>
        <taxon>Bacillales</taxon>
        <taxon>Paenibacillaceae</taxon>
        <taxon>Brevibacillus</taxon>
    </lineage>
</organism>
<comment type="caution">
    <text evidence="1">The sequence shown here is derived from an EMBL/GenBank/DDBJ whole genome shotgun (WGS) entry which is preliminary data.</text>
</comment>
<dbReference type="RefSeq" id="WP_003390042.1">
    <property type="nucleotide sequence ID" value="NZ_APBN01000009.1"/>
</dbReference>
<keyword evidence="2" id="KW-1185">Reference proteome</keyword>
<evidence type="ECO:0000313" key="1">
    <source>
        <dbReference type="EMBL" id="EMT51215.1"/>
    </source>
</evidence>
<sequence>MAPEYFVRYTMEPESVWALDEKGRVHEIIVNRVPPYAAKLERIEARAGDAKEDDVLAISGRLRITRDRHIFEHDWKPFEREAIRDQARIISSTYDYAIEGPGSHYHLLVTANDKLVVIGYNPFGHRSAKPDRVVVQQAGAKGPKQIAGGAVCISAMAR</sequence>